<keyword evidence="1" id="KW-0812">Transmembrane</keyword>
<reference evidence="2 3" key="1">
    <citation type="submission" date="2016-10" db="EMBL/GenBank/DDBJ databases">
        <authorList>
            <person name="de Groot N.N."/>
        </authorList>
    </citation>
    <scope>NUCLEOTIDE SEQUENCE [LARGE SCALE GENOMIC DNA]</scope>
    <source>
        <strain evidence="2 3">DSM 9179</strain>
    </source>
</reference>
<evidence type="ECO:0000256" key="1">
    <source>
        <dbReference type="SAM" id="Phobius"/>
    </source>
</evidence>
<sequence length="111" mass="12613">MLGFFVLLMIILLIIMLSVVIYCKKKLKIVLSAIIILITLYGVMLTIDMVRVYSLRKPIFVLETNKRSGVKANEVPFQGLGYKVNIEYLEDGNIASITMYMFNRVIACVTT</sequence>
<gene>
    <name evidence="2" type="ORF">SAMN05421659_101442</name>
</gene>
<keyword evidence="1" id="KW-1133">Transmembrane helix</keyword>
<dbReference type="EMBL" id="FOJI01000001">
    <property type="protein sequence ID" value="SEV86572.1"/>
    <property type="molecule type" value="Genomic_DNA"/>
</dbReference>
<evidence type="ECO:0000313" key="3">
    <source>
        <dbReference type="Proteomes" id="UP000199701"/>
    </source>
</evidence>
<keyword evidence="3" id="KW-1185">Reference proteome</keyword>
<dbReference type="AlphaFoldDB" id="A0A1I0ME37"/>
<proteinExistence type="predicted"/>
<dbReference type="RefSeq" id="WP_092450089.1">
    <property type="nucleotide sequence ID" value="NZ_FOJI01000001.1"/>
</dbReference>
<organism evidence="2 3">
    <name type="scientific">[Clostridium] fimetarium</name>
    <dbReference type="NCBI Taxonomy" id="99656"/>
    <lineage>
        <taxon>Bacteria</taxon>
        <taxon>Bacillati</taxon>
        <taxon>Bacillota</taxon>
        <taxon>Clostridia</taxon>
        <taxon>Lachnospirales</taxon>
        <taxon>Lachnospiraceae</taxon>
    </lineage>
</organism>
<protein>
    <submittedName>
        <fullName evidence="2">Uncharacterized protein</fullName>
    </submittedName>
</protein>
<name>A0A1I0ME37_9FIRM</name>
<evidence type="ECO:0000313" key="2">
    <source>
        <dbReference type="EMBL" id="SEV86572.1"/>
    </source>
</evidence>
<keyword evidence="1" id="KW-0472">Membrane</keyword>
<dbReference type="Proteomes" id="UP000199701">
    <property type="component" value="Unassembled WGS sequence"/>
</dbReference>
<feature type="transmembrane region" description="Helical" evidence="1">
    <location>
        <begin position="30"/>
        <end position="53"/>
    </location>
</feature>
<accession>A0A1I0ME37</accession>
<feature type="transmembrane region" description="Helical" evidence="1">
    <location>
        <begin position="6"/>
        <end position="23"/>
    </location>
</feature>